<comment type="caution">
    <text evidence="10">The sequence shown here is derived from an EMBL/GenBank/DDBJ whole genome shotgun (WGS) entry which is preliminary data.</text>
</comment>
<dbReference type="PANTHER" id="PTHR35789">
    <property type="entry name" value="SPORE GERMINATION PROTEIN B3"/>
    <property type="match status" value="1"/>
</dbReference>
<dbReference type="InterPro" id="IPR046953">
    <property type="entry name" value="Spore_GerAC-like_C"/>
</dbReference>
<evidence type="ECO:0000256" key="6">
    <source>
        <dbReference type="ARBA" id="ARBA00023139"/>
    </source>
</evidence>
<keyword evidence="3" id="KW-0309">Germination</keyword>
<organism evidence="10 11">
    <name type="scientific">Paenibacillus nasutitermitis</name>
    <dbReference type="NCBI Taxonomy" id="1652958"/>
    <lineage>
        <taxon>Bacteria</taxon>
        <taxon>Bacillati</taxon>
        <taxon>Bacillota</taxon>
        <taxon>Bacilli</taxon>
        <taxon>Bacillales</taxon>
        <taxon>Paenibacillaceae</taxon>
        <taxon>Paenibacillus</taxon>
    </lineage>
</organism>
<dbReference type="RefSeq" id="WP_188998570.1">
    <property type="nucleotide sequence ID" value="NZ_BMHP01000007.1"/>
</dbReference>
<proteinExistence type="inferred from homology"/>
<dbReference type="PANTHER" id="PTHR35789:SF1">
    <property type="entry name" value="SPORE GERMINATION PROTEIN B3"/>
    <property type="match status" value="1"/>
</dbReference>
<keyword evidence="5" id="KW-0472">Membrane</keyword>
<keyword evidence="6" id="KW-0564">Palmitate</keyword>
<keyword evidence="4" id="KW-0732">Signal</keyword>
<dbReference type="Gene3D" id="3.30.300.210">
    <property type="entry name" value="Nutrient germinant receptor protein C, domain 3"/>
    <property type="match status" value="1"/>
</dbReference>
<reference evidence="10" key="2">
    <citation type="submission" date="2020-09" db="EMBL/GenBank/DDBJ databases">
        <authorList>
            <person name="Sun Q."/>
            <person name="Zhou Y."/>
        </authorList>
    </citation>
    <scope>NUCLEOTIDE SEQUENCE</scope>
    <source>
        <strain evidence="10">CGMCC 1.15178</strain>
    </source>
</reference>
<reference evidence="10" key="1">
    <citation type="journal article" date="2014" name="Int. J. Syst. Evol. Microbiol.">
        <title>Complete genome sequence of Corynebacterium casei LMG S-19264T (=DSM 44701T), isolated from a smear-ripened cheese.</title>
        <authorList>
            <consortium name="US DOE Joint Genome Institute (JGI-PGF)"/>
            <person name="Walter F."/>
            <person name="Albersmeier A."/>
            <person name="Kalinowski J."/>
            <person name="Ruckert C."/>
        </authorList>
    </citation>
    <scope>NUCLEOTIDE SEQUENCE</scope>
    <source>
        <strain evidence="10">CGMCC 1.15178</strain>
    </source>
</reference>
<dbReference type="Proteomes" id="UP000612456">
    <property type="component" value="Unassembled WGS sequence"/>
</dbReference>
<dbReference type="InterPro" id="IPR038501">
    <property type="entry name" value="Spore_GerAC_C_sf"/>
</dbReference>
<dbReference type="AlphaFoldDB" id="A0A916ZH15"/>
<keyword evidence="7" id="KW-0449">Lipoprotein</keyword>
<dbReference type="Pfam" id="PF25198">
    <property type="entry name" value="Spore_GerAC_N"/>
    <property type="match status" value="1"/>
</dbReference>
<comment type="subcellular location">
    <subcellularLocation>
        <location evidence="1">Membrane</location>
        <topology evidence="1">Lipid-anchor</topology>
    </subcellularLocation>
</comment>
<evidence type="ECO:0000256" key="1">
    <source>
        <dbReference type="ARBA" id="ARBA00004635"/>
    </source>
</evidence>
<protein>
    <recommendedName>
        <fullName evidence="12">Ger(X)C family spore germination protein</fullName>
    </recommendedName>
</protein>
<evidence type="ECO:0000256" key="5">
    <source>
        <dbReference type="ARBA" id="ARBA00023136"/>
    </source>
</evidence>
<feature type="domain" description="Spore germination GerAC-like C-terminal" evidence="8">
    <location>
        <begin position="197"/>
        <end position="369"/>
    </location>
</feature>
<dbReference type="InterPro" id="IPR008844">
    <property type="entry name" value="Spore_GerAC-like"/>
</dbReference>
<dbReference type="GO" id="GO:0016020">
    <property type="term" value="C:membrane"/>
    <property type="evidence" value="ECO:0007669"/>
    <property type="project" value="UniProtKB-SubCell"/>
</dbReference>
<accession>A0A916ZH15</accession>
<evidence type="ECO:0000256" key="3">
    <source>
        <dbReference type="ARBA" id="ARBA00022544"/>
    </source>
</evidence>
<dbReference type="GO" id="GO:0009847">
    <property type="term" value="P:spore germination"/>
    <property type="evidence" value="ECO:0007669"/>
    <property type="project" value="InterPro"/>
</dbReference>
<evidence type="ECO:0000313" key="10">
    <source>
        <dbReference type="EMBL" id="GGD95285.1"/>
    </source>
</evidence>
<evidence type="ECO:0000313" key="11">
    <source>
        <dbReference type="Proteomes" id="UP000612456"/>
    </source>
</evidence>
<evidence type="ECO:0000259" key="9">
    <source>
        <dbReference type="Pfam" id="PF25198"/>
    </source>
</evidence>
<dbReference type="NCBIfam" id="TIGR02887">
    <property type="entry name" value="spore_ger_x_C"/>
    <property type="match status" value="1"/>
</dbReference>
<comment type="similarity">
    <text evidence="2">Belongs to the GerABKC lipoprotein family.</text>
</comment>
<evidence type="ECO:0000256" key="2">
    <source>
        <dbReference type="ARBA" id="ARBA00007886"/>
    </source>
</evidence>
<dbReference type="EMBL" id="BMHP01000007">
    <property type="protein sequence ID" value="GGD95285.1"/>
    <property type="molecule type" value="Genomic_DNA"/>
</dbReference>
<evidence type="ECO:0000256" key="4">
    <source>
        <dbReference type="ARBA" id="ARBA00022729"/>
    </source>
</evidence>
<sequence length="373" mass="41576">MRKKAILCLALCCCTAGCRDEKIIEQLGFIRTIAFDTGSTNKNGKQLRVTISIPKAEPPKESIVLTSEAATSKEARSTFARENNRQVVSGQLQTVLFGEVLSQKGLWQHVDTLIRDPAIGNKVSLAVVEGDANQLLQREYAQYPSTGDYIENLIRSAYRTNEIPYSNLYTFTRDYFDKGIDPITPLVRAYKNAIRISGLALFREDRYVGKIESRNSLLFASLIGPVKAGDLSIPVPDGDGEGSDIVFMSFISSKRKVTVNAVHPIKSGSDLSVTIKLKIRGSLLEYSGKQNVQDSKVQRKLETQMNAYLEKEALTMIKNMQLLGADSMGIGQYARNKMGYAQWKEVDWHAFYSQTPIKVVVDMKIKDVGKVQE</sequence>
<dbReference type="InterPro" id="IPR057336">
    <property type="entry name" value="GerAC_N"/>
</dbReference>
<feature type="domain" description="Spore germination protein N-terminal" evidence="9">
    <location>
        <begin position="20"/>
        <end position="188"/>
    </location>
</feature>
<gene>
    <name evidence="10" type="ORF">GCM10010911_62500</name>
</gene>
<name>A0A916ZH15_9BACL</name>
<evidence type="ECO:0008006" key="12">
    <source>
        <dbReference type="Google" id="ProtNLM"/>
    </source>
</evidence>
<evidence type="ECO:0000256" key="7">
    <source>
        <dbReference type="ARBA" id="ARBA00023288"/>
    </source>
</evidence>
<keyword evidence="11" id="KW-1185">Reference proteome</keyword>
<dbReference type="Pfam" id="PF05504">
    <property type="entry name" value="Spore_GerAC"/>
    <property type="match status" value="1"/>
</dbReference>
<evidence type="ECO:0000259" key="8">
    <source>
        <dbReference type="Pfam" id="PF05504"/>
    </source>
</evidence>